<organism evidence="2 3">
    <name type="scientific">Candidatus Berkelbacteria bacterium Licking1014_2</name>
    <dbReference type="NCBI Taxonomy" id="2017146"/>
    <lineage>
        <taxon>Bacteria</taxon>
        <taxon>Candidatus Berkelbacteria</taxon>
    </lineage>
</organism>
<dbReference type="Proteomes" id="UP000318711">
    <property type="component" value="Unassembled WGS sequence"/>
</dbReference>
<gene>
    <name evidence="2" type="ORF">CEN88_371</name>
</gene>
<dbReference type="InterPro" id="IPR036457">
    <property type="entry name" value="PPM-type-like_dom_sf"/>
</dbReference>
<evidence type="ECO:0000313" key="2">
    <source>
        <dbReference type="EMBL" id="TSC96282.1"/>
    </source>
</evidence>
<dbReference type="Gene3D" id="3.60.40.10">
    <property type="entry name" value="PPM-type phosphatase domain"/>
    <property type="match status" value="1"/>
</dbReference>
<reference evidence="2 3" key="1">
    <citation type="submission" date="2017-07" db="EMBL/GenBank/DDBJ databases">
        <title>Mechanisms for carbon and nitrogen cycling indicate functional differentiation within the Candidate Phyla Radiation.</title>
        <authorList>
            <person name="Danczak R.E."/>
            <person name="Johnston M.D."/>
            <person name="Kenah C."/>
            <person name="Slattery M."/>
            <person name="Wrighton K.C."/>
            <person name="Wilkins M.J."/>
        </authorList>
    </citation>
    <scope>NUCLEOTIDE SEQUENCE [LARGE SCALE GENOMIC DNA]</scope>
    <source>
        <strain evidence="2">Licking1014_2</strain>
    </source>
</reference>
<comment type="caution">
    <text evidence="2">The sequence shown here is derived from an EMBL/GenBank/DDBJ whole genome shotgun (WGS) entry which is preliminary data.</text>
</comment>
<evidence type="ECO:0000259" key="1">
    <source>
        <dbReference type="SMART" id="SM00332"/>
    </source>
</evidence>
<sequence>MEIFGFTKPACHPIKLPEEDSFAFKEVDGTVVAAVADGITRDPIGVKFLPPRAALAARRRAFANYPNPSPAKIAADIFCRSFSQFLSAHYSTAKYSSGKIIKDAFQSANEKIAEYNRQTFPRIDYLENDFAACVAVGGIINDKRLFYGFIGDCGVAVFDKTGRLKFRTPDEVEPVQKFLMSENKSFSDPARRVEIRSQFRNNPKHRVNGKKLSFGALTGEPVASQYFRFGDINLVAGDRVLFYSDGITEIIFDKNFGDWLTKNNLSELKNYTLKNSSPTQNPSEGTLIALEIRRIKLVESASTAINYPTAS</sequence>
<feature type="domain" description="PPM-type phosphatase" evidence="1">
    <location>
        <begin position="1"/>
        <end position="290"/>
    </location>
</feature>
<dbReference type="InterPro" id="IPR001932">
    <property type="entry name" value="PPM-type_phosphatase-like_dom"/>
</dbReference>
<dbReference type="SMART" id="SM00332">
    <property type="entry name" value="PP2Cc"/>
    <property type="match status" value="1"/>
</dbReference>
<dbReference type="AlphaFoldDB" id="A0A554LTT1"/>
<dbReference type="EMBL" id="VMGL01000043">
    <property type="protein sequence ID" value="TSC96282.1"/>
    <property type="molecule type" value="Genomic_DNA"/>
</dbReference>
<accession>A0A554LTT1</accession>
<protein>
    <recommendedName>
        <fullName evidence="1">PPM-type phosphatase domain-containing protein</fullName>
    </recommendedName>
</protein>
<name>A0A554LTT1_9BACT</name>
<proteinExistence type="predicted"/>
<dbReference type="SUPFAM" id="SSF81606">
    <property type="entry name" value="PP2C-like"/>
    <property type="match status" value="1"/>
</dbReference>
<evidence type="ECO:0000313" key="3">
    <source>
        <dbReference type="Proteomes" id="UP000318711"/>
    </source>
</evidence>